<accession>A0A8H3B8P4</accession>
<feature type="region of interest" description="Disordered" evidence="2">
    <location>
        <begin position="331"/>
        <end position="357"/>
    </location>
</feature>
<evidence type="ECO:0000259" key="3">
    <source>
        <dbReference type="SMART" id="SM00244"/>
    </source>
</evidence>
<evidence type="ECO:0000256" key="1">
    <source>
        <dbReference type="ARBA" id="ARBA00008164"/>
    </source>
</evidence>
<dbReference type="PRINTS" id="PR00721">
    <property type="entry name" value="STOMATIN"/>
</dbReference>
<protein>
    <recommendedName>
        <fullName evidence="3">Band 7 domain-containing protein</fullName>
    </recommendedName>
</protein>
<feature type="region of interest" description="Disordered" evidence="2">
    <location>
        <begin position="1"/>
        <end position="49"/>
    </location>
</feature>
<evidence type="ECO:0000256" key="2">
    <source>
        <dbReference type="SAM" id="MobiDB-lite"/>
    </source>
</evidence>
<sequence>MSTHPDSKAYRQSSPSLSSGHSNVVDHNAPDVTSPSPARRPAPAASGGKLITVEPLSRTEMQQSYAQDLGLDGVEHGIYGSCINALGAVVGFFGAIPCCPCSNPFKEVQQGSVGLVTRFGQFYKAVDPGLVQVNVCSEELRRVDVKIQIASIGKQTVITRDNVNVEIESVIYYQITNPYRAAFGISDLRQALTERAQTTLRHVVGARVVQSVVTERDAIALEIEEIVADVAAKWGVAIEGILIKDITFPPDVAASLSSAAQAKRVGESKVIAARAEVDAARLMRQAADILASPAAMQIRQLEALQTMAKTAQSKVVFVPMNLQGDVSAQLSTGSGSQHYAQSSEAGPSMLGGTQGPAQRAGLLTSMADL</sequence>
<dbReference type="Gene3D" id="3.30.479.30">
    <property type="entry name" value="Band 7 domain"/>
    <property type="match status" value="1"/>
</dbReference>
<comment type="similarity">
    <text evidence="1">Belongs to the band 7/mec-2 family.</text>
</comment>
<evidence type="ECO:0000313" key="5">
    <source>
        <dbReference type="Proteomes" id="UP000663850"/>
    </source>
</evidence>
<dbReference type="CDD" id="cd13437">
    <property type="entry name" value="SPFH_alloslipin"/>
    <property type="match status" value="1"/>
</dbReference>
<gene>
    <name evidence="4" type="ORF">RDB_LOCUS40815</name>
</gene>
<feature type="compositionally biased region" description="Polar residues" evidence="2">
    <location>
        <begin position="331"/>
        <end position="345"/>
    </location>
</feature>
<dbReference type="EMBL" id="CAJMWZ010002150">
    <property type="protein sequence ID" value="CAE6450274.1"/>
    <property type="molecule type" value="Genomic_DNA"/>
</dbReference>
<feature type="compositionally biased region" description="Low complexity" evidence="2">
    <location>
        <begin position="34"/>
        <end position="46"/>
    </location>
</feature>
<dbReference type="InterPro" id="IPR043202">
    <property type="entry name" value="Band-7_stomatin-like"/>
</dbReference>
<reference evidence="4" key="1">
    <citation type="submission" date="2021-01" db="EMBL/GenBank/DDBJ databases">
        <authorList>
            <person name="Kaushik A."/>
        </authorList>
    </citation>
    <scope>NUCLEOTIDE SEQUENCE</scope>
    <source>
        <strain evidence="4">Type strain: AG8-Rh-89/</strain>
    </source>
</reference>
<dbReference type="Proteomes" id="UP000663850">
    <property type="component" value="Unassembled WGS sequence"/>
</dbReference>
<dbReference type="InterPro" id="IPR001972">
    <property type="entry name" value="Stomatin_HflK_fam"/>
</dbReference>
<evidence type="ECO:0000313" key="4">
    <source>
        <dbReference type="EMBL" id="CAE6450274.1"/>
    </source>
</evidence>
<name>A0A8H3B8P4_9AGAM</name>
<dbReference type="PANTHER" id="PTHR10264:SF19">
    <property type="entry name" value="AT06885P-RELATED"/>
    <property type="match status" value="1"/>
</dbReference>
<feature type="compositionally biased region" description="Polar residues" evidence="2">
    <location>
        <begin position="10"/>
        <end position="22"/>
    </location>
</feature>
<feature type="domain" description="Band 7" evidence="3">
    <location>
        <begin position="103"/>
        <end position="260"/>
    </location>
</feature>
<dbReference type="AlphaFoldDB" id="A0A8H3B8P4"/>
<dbReference type="InterPro" id="IPR036013">
    <property type="entry name" value="Band_7/SPFH_dom_sf"/>
</dbReference>
<dbReference type="SUPFAM" id="SSF117892">
    <property type="entry name" value="Band 7/SPFH domain"/>
    <property type="match status" value="1"/>
</dbReference>
<dbReference type="GO" id="GO:0098552">
    <property type="term" value="C:side of membrane"/>
    <property type="evidence" value="ECO:0007669"/>
    <property type="project" value="UniProtKB-ARBA"/>
</dbReference>
<dbReference type="InterPro" id="IPR001107">
    <property type="entry name" value="Band_7"/>
</dbReference>
<organism evidence="4 5">
    <name type="scientific">Rhizoctonia solani</name>
    <dbReference type="NCBI Taxonomy" id="456999"/>
    <lineage>
        <taxon>Eukaryota</taxon>
        <taxon>Fungi</taxon>
        <taxon>Dikarya</taxon>
        <taxon>Basidiomycota</taxon>
        <taxon>Agaricomycotina</taxon>
        <taxon>Agaricomycetes</taxon>
        <taxon>Cantharellales</taxon>
        <taxon>Ceratobasidiaceae</taxon>
        <taxon>Rhizoctonia</taxon>
    </lineage>
</organism>
<dbReference type="SMART" id="SM00244">
    <property type="entry name" value="PHB"/>
    <property type="match status" value="1"/>
</dbReference>
<proteinExistence type="inferred from homology"/>
<dbReference type="GO" id="GO:0005886">
    <property type="term" value="C:plasma membrane"/>
    <property type="evidence" value="ECO:0007669"/>
    <property type="project" value="InterPro"/>
</dbReference>
<dbReference type="Pfam" id="PF01145">
    <property type="entry name" value="Band_7"/>
    <property type="match status" value="1"/>
</dbReference>
<dbReference type="FunFam" id="3.30.479.30:FF:000004">
    <property type="entry name" value="Putative membrane protease family, stomatin"/>
    <property type="match status" value="1"/>
</dbReference>
<dbReference type="PANTHER" id="PTHR10264">
    <property type="entry name" value="BAND 7 PROTEIN-RELATED"/>
    <property type="match status" value="1"/>
</dbReference>
<dbReference type="Gene3D" id="6.10.250.2090">
    <property type="match status" value="1"/>
</dbReference>
<comment type="caution">
    <text evidence="4">The sequence shown here is derived from an EMBL/GenBank/DDBJ whole genome shotgun (WGS) entry which is preliminary data.</text>
</comment>